<evidence type="ECO:0000313" key="1">
    <source>
        <dbReference type="EMBL" id="GGA40317.1"/>
    </source>
</evidence>
<evidence type="ECO:0000313" key="2">
    <source>
        <dbReference type="Proteomes" id="UP000609323"/>
    </source>
</evidence>
<comment type="caution">
    <text evidence="1">The sequence shown here is derived from an EMBL/GenBank/DDBJ whole genome shotgun (WGS) entry which is preliminary data.</text>
</comment>
<accession>A0ABQ1GBD7</accession>
<sequence>MNVAYPERDVYENFKPVEDAYFFKLGSKGLVSFYGRNYTIKRKLSAEEQTSLLKHPCFVRVAHQCYANKEKISALENQMLLFQDKESYPKTLNVAPWLQRHVKKQLSH</sequence>
<name>A0ABQ1GBD7_9BACL</name>
<keyword evidence="2" id="KW-1185">Reference proteome</keyword>
<dbReference type="Proteomes" id="UP000609323">
    <property type="component" value="Unassembled WGS sequence"/>
</dbReference>
<proteinExistence type="predicted"/>
<protein>
    <recommendedName>
        <fullName evidence="3">HTH LytTR-type domain-containing protein</fullName>
    </recommendedName>
</protein>
<gene>
    <name evidence="1" type="ORF">GCM10010917_27010</name>
</gene>
<dbReference type="RefSeq" id="WP_094092451.1">
    <property type="nucleotide sequence ID" value="NZ_BMHF01000008.1"/>
</dbReference>
<reference evidence="2" key="1">
    <citation type="journal article" date="2019" name="Int. J. Syst. Evol. Microbiol.">
        <title>The Global Catalogue of Microorganisms (GCM) 10K type strain sequencing project: providing services to taxonomists for standard genome sequencing and annotation.</title>
        <authorList>
            <consortium name="The Broad Institute Genomics Platform"/>
            <consortium name="The Broad Institute Genome Sequencing Center for Infectious Disease"/>
            <person name="Wu L."/>
            <person name="Ma J."/>
        </authorList>
    </citation>
    <scope>NUCLEOTIDE SEQUENCE [LARGE SCALE GENOMIC DNA]</scope>
    <source>
        <strain evidence="2">CGMCC 1.15044</strain>
    </source>
</reference>
<organism evidence="1 2">
    <name type="scientific">Paenibacillus physcomitrellae</name>
    <dbReference type="NCBI Taxonomy" id="1619311"/>
    <lineage>
        <taxon>Bacteria</taxon>
        <taxon>Bacillati</taxon>
        <taxon>Bacillota</taxon>
        <taxon>Bacilli</taxon>
        <taxon>Bacillales</taxon>
        <taxon>Paenibacillaceae</taxon>
        <taxon>Paenibacillus</taxon>
    </lineage>
</organism>
<evidence type="ECO:0008006" key="3">
    <source>
        <dbReference type="Google" id="ProtNLM"/>
    </source>
</evidence>
<dbReference type="EMBL" id="BMHF01000008">
    <property type="protein sequence ID" value="GGA40317.1"/>
    <property type="molecule type" value="Genomic_DNA"/>
</dbReference>